<evidence type="ECO:0000256" key="1">
    <source>
        <dbReference type="SAM" id="MobiDB-lite"/>
    </source>
</evidence>
<reference evidence="3" key="1">
    <citation type="submission" date="2021-02" db="EMBL/GenBank/DDBJ databases">
        <authorList>
            <person name="Nowell W R."/>
        </authorList>
    </citation>
    <scope>NUCLEOTIDE SEQUENCE</scope>
</reference>
<dbReference type="EMBL" id="CAJNRE010000187">
    <property type="protein sequence ID" value="CAF1924131.1"/>
    <property type="molecule type" value="Genomic_DNA"/>
</dbReference>
<comment type="caution">
    <text evidence="3">The sequence shown here is derived from an EMBL/GenBank/DDBJ whole genome shotgun (WGS) entry which is preliminary data.</text>
</comment>
<feature type="region of interest" description="Disordered" evidence="1">
    <location>
        <begin position="1"/>
        <end position="138"/>
    </location>
</feature>
<gene>
    <name evidence="2" type="ORF">CJN711_LOCUS927</name>
    <name evidence="3" type="ORF">MBJ925_LOCUS3059</name>
</gene>
<dbReference type="AlphaFoldDB" id="A0A816KQN2"/>
<evidence type="ECO:0000313" key="2">
    <source>
        <dbReference type="EMBL" id="CAF0972173.1"/>
    </source>
</evidence>
<feature type="compositionally biased region" description="Basic residues" evidence="1">
    <location>
        <begin position="112"/>
        <end position="128"/>
    </location>
</feature>
<evidence type="ECO:0000313" key="3">
    <source>
        <dbReference type="EMBL" id="CAF1924131.1"/>
    </source>
</evidence>
<organism evidence="3 4">
    <name type="scientific">Rotaria magnacalcarata</name>
    <dbReference type="NCBI Taxonomy" id="392030"/>
    <lineage>
        <taxon>Eukaryota</taxon>
        <taxon>Metazoa</taxon>
        <taxon>Spiralia</taxon>
        <taxon>Gnathifera</taxon>
        <taxon>Rotifera</taxon>
        <taxon>Eurotatoria</taxon>
        <taxon>Bdelloidea</taxon>
        <taxon>Philodinida</taxon>
        <taxon>Philodinidae</taxon>
        <taxon>Rotaria</taxon>
    </lineage>
</organism>
<protein>
    <submittedName>
        <fullName evidence="3">Uncharacterized protein</fullName>
    </submittedName>
</protein>
<name>A0A816KQN2_9BILA</name>
<sequence length="138" mass="14604">MHYFIGRPTNGASGQNSTSPEKTVTLPRSATLSGQSNDEESDSRVNGSRSVSAAAKVATTKSDTLKSGTSSSTASSREQSSTTSSTVARAQSLVSPARTSGSKVGSDDTKKEKKSKFRTPSFLKKRKEKKETPTKDKP</sequence>
<dbReference type="EMBL" id="CAJNOV010000061">
    <property type="protein sequence ID" value="CAF0972173.1"/>
    <property type="molecule type" value="Genomic_DNA"/>
</dbReference>
<feature type="compositionally biased region" description="Basic and acidic residues" evidence="1">
    <location>
        <begin position="129"/>
        <end position="138"/>
    </location>
</feature>
<accession>A0A816KQN2</accession>
<dbReference type="Proteomes" id="UP000663855">
    <property type="component" value="Unassembled WGS sequence"/>
</dbReference>
<evidence type="ECO:0000313" key="4">
    <source>
        <dbReference type="Proteomes" id="UP000663824"/>
    </source>
</evidence>
<feature type="compositionally biased region" description="Polar residues" evidence="1">
    <location>
        <begin position="10"/>
        <end position="36"/>
    </location>
</feature>
<feature type="compositionally biased region" description="Low complexity" evidence="1">
    <location>
        <begin position="65"/>
        <end position="86"/>
    </location>
</feature>
<dbReference type="Proteomes" id="UP000663824">
    <property type="component" value="Unassembled WGS sequence"/>
</dbReference>
<proteinExistence type="predicted"/>
<feature type="compositionally biased region" description="Polar residues" evidence="1">
    <location>
        <begin position="87"/>
        <end position="103"/>
    </location>
</feature>